<dbReference type="InterPro" id="IPR008915">
    <property type="entry name" value="Peptidase_M50"/>
</dbReference>
<dbReference type="Proteomes" id="UP000009011">
    <property type="component" value="Chromosome"/>
</dbReference>
<keyword evidence="9 11" id="KW-0482">Metalloprotease</keyword>
<evidence type="ECO:0000259" key="12">
    <source>
        <dbReference type="PROSITE" id="PS50106"/>
    </source>
</evidence>
<comment type="similarity">
    <text evidence="3 11">Belongs to the peptidase M50B family.</text>
</comment>
<evidence type="ECO:0000313" key="14">
    <source>
        <dbReference type="Proteomes" id="UP000009011"/>
    </source>
</evidence>
<dbReference type="EMBL" id="CP003557">
    <property type="protein sequence ID" value="AFN73903.1"/>
    <property type="molecule type" value="Genomic_DNA"/>
</dbReference>
<dbReference type="NCBIfam" id="TIGR00054">
    <property type="entry name" value="RIP metalloprotease RseP"/>
    <property type="match status" value="1"/>
</dbReference>
<keyword evidence="8 11" id="KW-1133">Transmembrane helix</keyword>
<feature type="transmembrane region" description="Helical" evidence="11">
    <location>
        <begin position="114"/>
        <end position="135"/>
    </location>
</feature>
<dbReference type="GO" id="GO:0046872">
    <property type="term" value="F:metal ion binding"/>
    <property type="evidence" value="ECO:0007669"/>
    <property type="project" value="UniProtKB-KW"/>
</dbReference>
<accession>I6ZY18</accession>
<dbReference type="STRING" id="1191523.MROS_0660"/>
<keyword evidence="11" id="KW-0479">Metal-binding</keyword>
<evidence type="ECO:0000256" key="3">
    <source>
        <dbReference type="ARBA" id="ARBA00007931"/>
    </source>
</evidence>
<dbReference type="InterPro" id="IPR041489">
    <property type="entry name" value="PDZ_6"/>
</dbReference>
<feature type="transmembrane region" description="Helical" evidence="11">
    <location>
        <begin position="376"/>
        <end position="396"/>
    </location>
</feature>
<dbReference type="Pfam" id="PF17820">
    <property type="entry name" value="PDZ_6"/>
    <property type="match status" value="2"/>
</dbReference>
<dbReference type="GO" id="GO:0006508">
    <property type="term" value="P:proteolysis"/>
    <property type="evidence" value="ECO:0007669"/>
    <property type="project" value="UniProtKB-KW"/>
</dbReference>
<dbReference type="Gene3D" id="2.30.42.10">
    <property type="match status" value="2"/>
</dbReference>
<keyword evidence="5 11" id="KW-0812">Transmembrane</keyword>
<keyword evidence="7 11" id="KW-0862">Zinc</keyword>
<evidence type="ECO:0000256" key="4">
    <source>
        <dbReference type="ARBA" id="ARBA00022670"/>
    </source>
</evidence>
<proteinExistence type="inferred from homology"/>
<comment type="cofactor">
    <cofactor evidence="1 11">
        <name>Zn(2+)</name>
        <dbReference type="ChEBI" id="CHEBI:29105"/>
    </cofactor>
</comment>
<evidence type="ECO:0000256" key="2">
    <source>
        <dbReference type="ARBA" id="ARBA00004141"/>
    </source>
</evidence>
<evidence type="ECO:0000313" key="13">
    <source>
        <dbReference type="EMBL" id="AFN73903.1"/>
    </source>
</evidence>
<keyword evidence="4 13" id="KW-0645">Protease</keyword>
<dbReference type="PROSITE" id="PS50106">
    <property type="entry name" value="PDZ"/>
    <property type="match status" value="1"/>
</dbReference>
<dbReference type="CDD" id="cd23081">
    <property type="entry name" value="cpPDZ_EcRseP-like"/>
    <property type="match status" value="2"/>
</dbReference>
<dbReference type="PANTHER" id="PTHR42837:SF2">
    <property type="entry name" value="MEMBRANE METALLOPROTEASE ARASP2, CHLOROPLASTIC-RELATED"/>
    <property type="match status" value="1"/>
</dbReference>
<keyword evidence="10 11" id="KW-0472">Membrane</keyword>
<dbReference type="PANTHER" id="PTHR42837">
    <property type="entry name" value="REGULATOR OF SIGMA-E PROTEASE RSEP"/>
    <property type="match status" value="1"/>
</dbReference>
<dbReference type="HOGENOM" id="CLU_025778_0_0_10"/>
<name>I6ZY18_MELRP</name>
<dbReference type="GO" id="GO:0004222">
    <property type="term" value="F:metalloendopeptidase activity"/>
    <property type="evidence" value="ECO:0007669"/>
    <property type="project" value="InterPro"/>
</dbReference>
<dbReference type="GO" id="GO:0016020">
    <property type="term" value="C:membrane"/>
    <property type="evidence" value="ECO:0007669"/>
    <property type="project" value="UniProtKB-SubCell"/>
</dbReference>
<reference evidence="13 14" key="1">
    <citation type="journal article" date="2013" name="PLoS ONE">
        <title>Genomic analysis of Melioribacter roseus, facultatively anaerobic organotrophic bacterium representing a novel deep lineage within Bacteriodetes/Chlorobi group.</title>
        <authorList>
            <person name="Kadnikov V.V."/>
            <person name="Mardanov A.V."/>
            <person name="Podosokorskaya O.A."/>
            <person name="Gavrilov S.N."/>
            <person name="Kublanov I.V."/>
            <person name="Beletsky A.V."/>
            <person name="Bonch-Osmolovskaya E.A."/>
            <person name="Ravin N.V."/>
        </authorList>
    </citation>
    <scope>NUCLEOTIDE SEQUENCE [LARGE SCALE GENOMIC DNA]</scope>
    <source>
        <strain evidence="14">JCM 17771 / P3M-2</strain>
    </source>
</reference>
<evidence type="ECO:0000256" key="7">
    <source>
        <dbReference type="ARBA" id="ARBA00022833"/>
    </source>
</evidence>
<evidence type="ECO:0000256" key="6">
    <source>
        <dbReference type="ARBA" id="ARBA00022801"/>
    </source>
</evidence>
<dbReference type="Pfam" id="PF02163">
    <property type="entry name" value="Peptidase_M50"/>
    <property type="match status" value="1"/>
</dbReference>
<dbReference type="AlphaFoldDB" id="I6ZY18"/>
<protein>
    <recommendedName>
        <fullName evidence="11">Zinc metalloprotease</fullName>
        <ecNumber evidence="11">3.4.24.-</ecNumber>
    </recommendedName>
</protein>
<evidence type="ECO:0000256" key="1">
    <source>
        <dbReference type="ARBA" id="ARBA00001947"/>
    </source>
</evidence>
<dbReference type="eggNOG" id="COG0750">
    <property type="taxonomic scope" value="Bacteria"/>
</dbReference>
<dbReference type="SMART" id="SM00228">
    <property type="entry name" value="PDZ"/>
    <property type="match status" value="2"/>
</dbReference>
<dbReference type="OrthoDB" id="9782003at2"/>
<dbReference type="PATRIC" id="fig|1191523.3.peg.689"/>
<evidence type="ECO:0000256" key="11">
    <source>
        <dbReference type="RuleBase" id="RU362031"/>
    </source>
</evidence>
<dbReference type="InterPro" id="IPR001478">
    <property type="entry name" value="PDZ"/>
</dbReference>
<keyword evidence="6 11" id="KW-0378">Hydrolase</keyword>
<comment type="subcellular location">
    <subcellularLocation>
        <location evidence="2">Membrane</location>
        <topology evidence="2">Multi-pass membrane protein</topology>
    </subcellularLocation>
</comment>
<dbReference type="CDD" id="cd06163">
    <property type="entry name" value="S2P-M50_PDZ_RseP-like"/>
    <property type="match status" value="1"/>
</dbReference>
<evidence type="ECO:0000256" key="8">
    <source>
        <dbReference type="ARBA" id="ARBA00022989"/>
    </source>
</evidence>
<evidence type="ECO:0000256" key="5">
    <source>
        <dbReference type="ARBA" id="ARBA00022692"/>
    </source>
</evidence>
<sequence>MDYIIYFAITIGILVFVHEFGHFAAAKLSKMRVDIFAIGFGKRLFGWNKITGFTLGDLPEDWDGNGHTDYRLCLFPLGGYVKIAGMIDESFDTKFTESEPQPYEFRSKSTLQKLFVISAGVIMNLALTLMIFWGINYFQGKQVIKSTTVDKVVPGSVAEEAGFRSYDKILKINDAPVKNWEDVISRMLIQSQKNINVTVLRDNREISLTIPHNVIAENSQEGFFIYPYPTKPYIQDVVKDSPAEEAGIQPGDIFLAINNIELTDRERAVELISSNPGAPLEIKILRNQDTLLTKVTPAEDGKIGIVITDIYSGDFDVIKYGALESLTHSISNIGNYTMLTFSLLKKVITGNIAFNQAFGGPVKIAQFAAKSADSGIMSFLLFLAMLSLSLAIINILPFPALDGGHLLIILVEGILRRELPVKVKIAIQNAGFIILLMLMAFIIYSDLISL</sequence>
<dbReference type="SUPFAM" id="SSF50156">
    <property type="entry name" value="PDZ domain-like"/>
    <property type="match status" value="2"/>
</dbReference>
<evidence type="ECO:0000256" key="10">
    <source>
        <dbReference type="ARBA" id="ARBA00023136"/>
    </source>
</evidence>
<feature type="domain" description="PDZ" evidence="12">
    <location>
        <begin position="196"/>
        <end position="272"/>
    </location>
</feature>
<dbReference type="InterPro" id="IPR004387">
    <property type="entry name" value="Pept_M50_Zn"/>
</dbReference>
<feature type="transmembrane region" description="Helical" evidence="11">
    <location>
        <begin position="6"/>
        <end position="25"/>
    </location>
</feature>
<dbReference type="EC" id="3.4.24.-" evidence="11"/>
<feature type="transmembrane region" description="Helical" evidence="11">
    <location>
        <begin position="425"/>
        <end position="444"/>
    </location>
</feature>
<keyword evidence="14" id="KW-1185">Reference proteome</keyword>
<gene>
    <name evidence="13" type="ordered locus">MROS_0660</name>
</gene>
<dbReference type="InterPro" id="IPR036034">
    <property type="entry name" value="PDZ_sf"/>
</dbReference>
<dbReference type="KEGG" id="mro:MROS_0660"/>
<evidence type="ECO:0000256" key="9">
    <source>
        <dbReference type="ARBA" id="ARBA00023049"/>
    </source>
</evidence>
<dbReference type="RefSeq" id="WP_014855340.1">
    <property type="nucleotide sequence ID" value="NC_018178.1"/>
</dbReference>
<organism evidence="13 14">
    <name type="scientific">Melioribacter roseus (strain DSM 23840 / JCM 17771 / VKM B-2668 / P3M-2)</name>
    <dbReference type="NCBI Taxonomy" id="1191523"/>
    <lineage>
        <taxon>Bacteria</taxon>
        <taxon>Pseudomonadati</taxon>
        <taxon>Ignavibacteriota</taxon>
        <taxon>Ignavibacteria</taxon>
        <taxon>Ignavibacteriales</taxon>
        <taxon>Melioribacteraceae</taxon>
        <taxon>Melioribacter</taxon>
    </lineage>
</organism>